<dbReference type="InterPro" id="IPR036188">
    <property type="entry name" value="FAD/NAD-bd_sf"/>
</dbReference>
<evidence type="ECO:0000259" key="4">
    <source>
        <dbReference type="PROSITE" id="PS50042"/>
    </source>
</evidence>
<dbReference type="InterPro" id="IPR000595">
    <property type="entry name" value="cNMP-bd_dom"/>
</dbReference>
<dbReference type="PRINTS" id="PR00368">
    <property type="entry name" value="FADPNR"/>
</dbReference>
<comment type="catalytic activity">
    <reaction evidence="3">
        <text>[thioredoxin]-dithiol + NADP(+) = [thioredoxin]-disulfide + NADPH + H(+)</text>
        <dbReference type="Rhea" id="RHEA:20345"/>
        <dbReference type="Rhea" id="RHEA-COMP:10698"/>
        <dbReference type="Rhea" id="RHEA-COMP:10700"/>
        <dbReference type="ChEBI" id="CHEBI:15378"/>
        <dbReference type="ChEBI" id="CHEBI:29950"/>
        <dbReference type="ChEBI" id="CHEBI:50058"/>
        <dbReference type="ChEBI" id="CHEBI:57783"/>
        <dbReference type="ChEBI" id="CHEBI:58349"/>
        <dbReference type="EC" id="1.8.1.9"/>
    </reaction>
</comment>
<dbReference type="EMBL" id="JACXRZ010000016">
    <property type="protein sequence ID" value="MBD3145910.1"/>
    <property type="molecule type" value="Genomic_DNA"/>
</dbReference>
<dbReference type="SMART" id="SM00100">
    <property type="entry name" value="cNMP"/>
    <property type="match status" value="1"/>
</dbReference>
<dbReference type="Gene3D" id="3.50.50.60">
    <property type="entry name" value="FAD/NAD(P)-binding domain"/>
    <property type="match status" value="2"/>
</dbReference>
<comment type="caution">
    <text evidence="5">The sequence shown here is derived from an EMBL/GenBank/DDBJ whole genome shotgun (WGS) entry which is preliminary data.</text>
</comment>
<dbReference type="SUPFAM" id="SSF51905">
    <property type="entry name" value="FAD/NAD(P)-binding domain"/>
    <property type="match status" value="1"/>
</dbReference>
<keyword evidence="2" id="KW-0560">Oxidoreductase</keyword>
<dbReference type="PANTHER" id="PTHR48105">
    <property type="entry name" value="THIOREDOXIN REDUCTASE 1-RELATED-RELATED"/>
    <property type="match status" value="1"/>
</dbReference>
<dbReference type="InterPro" id="IPR018490">
    <property type="entry name" value="cNMP-bd_dom_sf"/>
</dbReference>
<keyword evidence="1" id="KW-0285">Flavoprotein</keyword>
<evidence type="ECO:0000313" key="5">
    <source>
        <dbReference type="EMBL" id="MBD3145910.1"/>
    </source>
</evidence>
<evidence type="ECO:0000256" key="1">
    <source>
        <dbReference type="ARBA" id="ARBA00022630"/>
    </source>
</evidence>
<evidence type="ECO:0000256" key="3">
    <source>
        <dbReference type="ARBA" id="ARBA00048132"/>
    </source>
</evidence>
<protein>
    <submittedName>
        <fullName evidence="5">FAD-dependent oxidoreductase</fullName>
    </submittedName>
</protein>
<dbReference type="InterPro" id="IPR014710">
    <property type="entry name" value="RmlC-like_jellyroll"/>
</dbReference>
<dbReference type="PROSITE" id="PS50042">
    <property type="entry name" value="CNMP_BINDING_3"/>
    <property type="match status" value="1"/>
</dbReference>
<evidence type="ECO:0000313" key="6">
    <source>
        <dbReference type="Proteomes" id="UP000653231"/>
    </source>
</evidence>
<dbReference type="CDD" id="cd00038">
    <property type="entry name" value="CAP_ED"/>
    <property type="match status" value="1"/>
</dbReference>
<dbReference type="InterPro" id="IPR050097">
    <property type="entry name" value="Ferredoxin-NADP_redctase_2"/>
</dbReference>
<dbReference type="RefSeq" id="WP_191053297.1">
    <property type="nucleotide sequence ID" value="NZ_JACXRZ010000016.1"/>
</dbReference>
<dbReference type="Pfam" id="PF00027">
    <property type="entry name" value="cNMP_binding"/>
    <property type="match status" value="1"/>
</dbReference>
<gene>
    <name evidence="5" type="ORF">IEQ31_22335</name>
</gene>
<keyword evidence="6" id="KW-1185">Reference proteome</keyword>
<name>A0ABR8L4N7_9ACTN</name>
<organism evidence="5 6">
    <name type="scientific">Microbispora bryophytorum subsp. camponoti</name>
    <dbReference type="NCBI Taxonomy" id="1677852"/>
    <lineage>
        <taxon>Bacteria</taxon>
        <taxon>Bacillati</taxon>
        <taxon>Actinomycetota</taxon>
        <taxon>Actinomycetes</taxon>
        <taxon>Streptosporangiales</taxon>
        <taxon>Streptosporangiaceae</taxon>
        <taxon>Microbispora</taxon>
    </lineage>
</organism>
<feature type="domain" description="Cyclic nucleotide-binding" evidence="4">
    <location>
        <begin position="16"/>
        <end position="118"/>
    </location>
</feature>
<dbReference type="Gene3D" id="3.40.30.10">
    <property type="entry name" value="Glutaredoxin"/>
    <property type="match status" value="1"/>
</dbReference>
<accession>A0ABR8L4N7</accession>
<evidence type="ECO:0000256" key="2">
    <source>
        <dbReference type="ARBA" id="ARBA00023002"/>
    </source>
</evidence>
<sequence>MRWPDELTESPDLQGAYPRLSDVQMRTLAAHGERRPAHRDDVLFAEGDPCAAFFVVLSGKVATVKGYGVDDQVIRVHGAGRFLGELNVLTGQASFITAVVAEDGEVLAVPVDELRRLVAGDEILGDLVLRAYLIRRSMLIGLGAGFRIVGSRYSPDCHRLREFAARNRLPHQWIDLEQDAEVERFLRRMGVTPAETPVVIWRGELVLRNPTNAELARAIGLPAPSTREAVCDLLIVGAGPAGLAAAVYGASEGLGTVVLDSVALGGQAGTSSRIENYLGFPAGISGGELAERAMIQARKFGAELCVPAEACTLREHEGHHLVTLKEGTTVHARTLLIVTGVRYRRLVVPDLERFEATSVYYAATAFEAQMCSRDPVVVVGGGNSAGQAALFLAHHVASVRLLVRDGELTRNMSRYLAVEIEQHPGIQVMLNTQVRRLVGRGTLEAVVVGHNVTGERFTVEARAMFVFIGAEPYTRWLADEVALDSRGYILTGLDAARSGRKGVPDSTGRPFSLETSRAGVFAAGDVRNGSIKRVASAVGEGAMAVRLVHEHLQLRG</sequence>
<proteinExistence type="predicted"/>
<dbReference type="InterPro" id="IPR023753">
    <property type="entry name" value="FAD/NAD-binding_dom"/>
</dbReference>
<dbReference type="SUPFAM" id="SSF51206">
    <property type="entry name" value="cAMP-binding domain-like"/>
    <property type="match status" value="1"/>
</dbReference>
<dbReference type="Gene3D" id="2.60.120.10">
    <property type="entry name" value="Jelly Rolls"/>
    <property type="match status" value="1"/>
</dbReference>
<dbReference type="Pfam" id="PF07992">
    <property type="entry name" value="Pyr_redox_2"/>
    <property type="match status" value="1"/>
</dbReference>
<dbReference type="PRINTS" id="PR00469">
    <property type="entry name" value="PNDRDTASEII"/>
</dbReference>
<reference evidence="5 6" key="1">
    <citation type="submission" date="2020-09" db="EMBL/GenBank/DDBJ databases">
        <title>Actinomycete isolated from the Camponotus japonicus Mayr.</title>
        <authorList>
            <person name="Gong X."/>
        </authorList>
    </citation>
    <scope>NUCLEOTIDE SEQUENCE [LARGE SCALE GENOMIC DNA]</scope>
    <source>
        <strain evidence="5 6">2C-HV3</strain>
    </source>
</reference>
<dbReference type="Proteomes" id="UP000653231">
    <property type="component" value="Unassembled WGS sequence"/>
</dbReference>